<accession>A0ABN6L9E3</accession>
<keyword evidence="5 7" id="KW-0808">Transferase</keyword>
<dbReference type="PANTHER" id="PTHR11579:SF0">
    <property type="entry name" value="PROTEIN-L-ISOASPARTATE(D-ASPARTATE) O-METHYLTRANSFERASE"/>
    <property type="match status" value="1"/>
</dbReference>
<evidence type="ECO:0000256" key="3">
    <source>
        <dbReference type="ARBA" id="ARBA00022490"/>
    </source>
</evidence>
<dbReference type="RefSeq" id="WP_338397003.1">
    <property type="nucleotide sequence ID" value="NZ_AP025292.1"/>
</dbReference>
<organism evidence="8 9">
    <name type="scientific">Persicobacter psychrovividus</name>
    <dbReference type="NCBI Taxonomy" id="387638"/>
    <lineage>
        <taxon>Bacteria</taxon>
        <taxon>Pseudomonadati</taxon>
        <taxon>Bacteroidota</taxon>
        <taxon>Cytophagia</taxon>
        <taxon>Cytophagales</taxon>
        <taxon>Persicobacteraceae</taxon>
        <taxon>Persicobacter</taxon>
    </lineage>
</organism>
<evidence type="ECO:0000313" key="8">
    <source>
        <dbReference type="EMBL" id="BDC99779.1"/>
    </source>
</evidence>
<dbReference type="EMBL" id="AP025292">
    <property type="protein sequence ID" value="BDC99779.1"/>
    <property type="molecule type" value="Genomic_DNA"/>
</dbReference>
<dbReference type="SUPFAM" id="SSF53335">
    <property type="entry name" value="S-adenosyl-L-methionine-dependent methyltransferases"/>
    <property type="match status" value="1"/>
</dbReference>
<evidence type="ECO:0000256" key="7">
    <source>
        <dbReference type="HAMAP-Rule" id="MF_00090"/>
    </source>
</evidence>
<dbReference type="NCBIfam" id="TIGR00080">
    <property type="entry name" value="pimt"/>
    <property type="match status" value="1"/>
</dbReference>
<proteinExistence type="inferred from homology"/>
<reference evidence="8 9" key="1">
    <citation type="submission" date="2021-12" db="EMBL/GenBank/DDBJ databases">
        <title>Genome sequencing of bacteria with rrn-lacking chromosome and rrn-plasmid.</title>
        <authorList>
            <person name="Anda M."/>
            <person name="Iwasaki W."/>
        </authorList>
    </citation>
    <scope>NUCLEOTIDE SEQUENCE [LARGE SCALE GENOMIC DNA]</scope>
    <source>
        <strain evidence="8 9">NBRC 101262</strain>
    </source>
</reference>
<comment type="catalytic activity">
    <reaction evidence="7">
        <text>[protein]-L-isoaspartate + S-adenosyl-L-methionine = [protein]-L-isoaspartate alpha-methyl ester + S-adenosyl-L-homocysteine</text>
        <dbReference type="Rhea" id="RHEA:12705"/>
        <dbReference type="Rhea" id="RHEA-COMP:12143"/>
        <dbReference type="Rhea" id="RHEA-COMP:12144"/>
        <dbReference type="ChEBI" id="CHEBI:57856"/>
        <dbReference type="ChEBI" id="CHEBI:59789"/>
        <dbReference type="ChEBI" id="CHEBI:90596"/>
        <dbReference type="ChEBI" id="CHEBI:90598"/>
        <dbReference type="EC" id="2.1.1.77"/>
    </reaction>
</comment>
<protein>
    <recommendedName>
        <fullName evidence="7">Protein-L-isoaspartate O-methyltransferase</fullName>
        <ecNumber evidence="7">2.1.1.77</ecNumber>
    </recommendedName>
    <alternativeName>
        <fullName evidence="7">L-isoaspartyl protein carboxyl methyltransferase</fullName>
    </alternativeName>
    <alternativeName>
        <fullName evidence="7">Protein L-isoaspartyl methyltransferase</fullName>
    </alternativeName>
    <alternativeName>
        <fullName evidence="7">Protein-beta-aspartate methyltransferase</fullName>
        <shortName evidence="7">PIMT</shortName>
    </alternativeName>
</protein>
<dbReference type="Pfam" id="PF01135">
    <property type="entry name" value="PCMT"/>
    <property type="match status" value="1"/>
</dbReference>
<comment type="function">
    <text evidence="7">Catalyzes the methyl esterification of L-isoaspartyl residues in peptides and proteins that result from spontaneous decomposition of normal L-aspartyl and L-asparaginyl residues. It plays a role in the repair and/or degradation of damaged proteins.</text>
</comment>
<comment type="subcellular location">
    <subcellularLocation>
        <location evidence="1 7">Cytoplasm</location>
    </subcellularLocation>
</comment>
<dbReference type="PANTHER" id="PTHR11579">
    <property type="entry name" value="PROTEIN-L-ISOASPARTATE O-METHYLTRANSFERASE"/>
    <property type="match status" value="1"/>
</dbReference>
<dbReference type="InterPro" id="IPR029063">
    <property type="entry name" value="SAM-dependent_MTases_sf"/>
</dbReference>
<evidence type="ECO:0000256" key="2">
    <source>
        <dbReference type="ARBA" id="ARBA00005369"/>
    </source>
</evidence>
<evidence type="ECO:0000256" key="4">
    <source>
        <dbReference type="ARBA" id="ARBA00022603"/>
    </source>
</evidence>
<comment type="similarity">
    <text evidence="2 7">Belongs to the methyltransferase superfamily. L-isoaspartyl/D-aspartyl protein methyltransferase family.</text>
</comment>
<keyword evidence="4 7" id="KW-0489">Methyltransferase</keyword>
<keyword evidence="6 7" id="KW-0949">S-adenosyl-L-methionine</keyword>
<evidence type="ECO:0000256" key="5">
    <source>
        <dbReference type="ARBA" id="ARBA00022679"/>
    </source>
</evidence>
<feature type="active site" evidence="7">
    <location>
        <position position="67"/>
    </location>
</feature>
<dbReference type="InterPro" id="IPR000682">
    <property type="entry name" value="PCMT"/>
</dbReference>
<dbReference type="HAMAP" id="MF_00090">
    <property type="entry name" value="PIMT"/>
    <property type="match status" value="1"/>
</dbReference>
<dbReference type="Gene3D" id="3.40.50.150">
    <property type="entry name" value="Vaccinia Virus protein VP39"/>
    <property type="match status" value="1"/>
</dbReference>
<evidence type="ECO:0000313" key="9">
    <source>
        <dbReference type="Proteomes" id="UP001354989"/>
    </source>
</evidence>
<evidence type="ECO:0000256" key="1">
    <source>
        <dbReference type="ARBA" id="ARBA00004496"/>
    </source>
</evidence>
<sequence>MKKKTDSYQHQGLRRQLILELQKKGITDKNVLAVMGKIPRHYFFDEAFLFHAYEDKAFPIGDGQTISQPYTVAFMTQLLGVKAGYKILEIGTGSGYQASVLCHLGAAVYSVEYVKNLHLKAAEQLNEFGFSPTLFWGDGSKGLPAHAPYQGIIVTAGAPNLPQVLLEQLVVGGRLVIPVGDHERQKMYRYTRVSETKFEQEIFNDFSFVPLKGTFGW</sequence>
<keyword evidence="3 7" id="KW-0963">Cytoplasm</keyword>
<dbReference type="NCBIfam" id="NF001453">
    <property type="entry name" value="PRK00312.1"/>
    <property type="match status" value="1"/>
</dbReference>
<dbReference type="CDD" id="cd02440">
    <property type="entry name" value="AdoMet_MTases"/>
    <property type="match status" value="1"/>
</dbReference>
<dbReference type="EC" id="2.1.1.77" evidence="7"/>
<name>A0ABN6L9E3_9BACT</name>
<gene>
    <name evidence="7 8" type="primary">pcm</name>
    <name evidence="8" type="ORF">PEPS_20600</name>
</gene>
<dbReference type="Proteomes" id="UP001354989">
    <property type="component" value="Chromosome"/>
</dbReference>
<evidence type="ECO:0000256" key="6">
    <source>
        <dbReference type="ARBA" id="ARBA00022691"/>
    </source>
</evidence>
<keyword evidence="9" id="KW-1185">Reference proteome</keyword>